<organism evidence="2 3">
    <name type="scientific">Myxococcus phage Mx8</name>
    <dbReference type="NCBI Taxonomy" id="49964"/>
    <lineage>
        <taxon>Viruses</taxon>
        <taxon>Duplodnaviria</taxon>
        <taxon>Heunggongvirae</taxon>
        <taxon>Uroviricota</taxon>
        <taxon>Caudoviricetes</taxon>
        <taxon>Myxoctovirus</taxon>
        <taxon>Myxoctovirus Mx8</taxon>
    </lineage>
</organism>
<dbReference type="KEGG" id="vg:921754"/>
<feature type="compositionally biased region" description="Low complexity" evidence="1">
    <location>
        <begin position="27"/>
        <end position="88"/>
    </location>
</feature>
<dbReference type="Proteomes" id="UP000002093">
    <property type="component" value="Segment"/>
</dbReference>
<evidence type="ECO:0000313" key="3">
    <source>
        <dbReference type="Proteomes" id="UP000002093"/>
    </source>
</evidence>
<evidence type="ECO:0000313" key="2">
    <source>
        <dbReference type="EMBL" id="AAK94382.1"/>
    </source>
</evidence>
<dbReference type="GeneID" id="921754"/>
<keyword evidence="3" id="KW-1185">Reference proteome</keyword>
<dbReference type="EMBL" id="AF396866">
    <property type="protein sequence ID" value="AAK94382.1"/>
    <property type="molecule type" value="Genomic_DNA"/>
</dbReference>
<accession>Q94MS2</accession>
<name>Q94MS2_9CAUD</name>
<reference evidence="2 3" key="1">
    <citation type="submission" date="2001-06" db="EMBL/GenBank/DDBJ databases">
        <title>Genome organization of temperate Myxococcus phage Mx8.</title>
        <authorList>
            <person name="Youderian P."/>
            <person name="Walthers D."/>
            <person name="Salmi D."/>
            <person name="Magrini V."/>
            <person name="Hartzell P.L."/>
        </authorList>
    </citation>
    <scope>NUCLEOTIDE SEQUENCE [LARGE SCALE GENOMIC DNA]</scope>
</reference>
<feature type="region of interest" description="Disordered" evidence="1">
    <location>
        <begin position="1"/>
        <end position="120"/>
    </location>
</feature>
<protein>
    <submittedName>
        <fullName evidence="2">p47</fullName>
    </submittedName>
</protein>
<evidence type="ECO:0000256" key="1">
    <source>
        <dbReference type="SAM" id="MobiDB-lite"/>
    </source>
</evidence>
<feature type="compositionally biased region" description="Low complexity" evidence="1">
    <location>
        <begin position="324"/>
        <end position="343"/>
    </location>
</feature>
<dbReference type="RefSeq" id="NP_203461.1">
    <property type="nucleotide sequence ID" value="NC_003085.1"/>
</dbReference>
<sequence length="373" mass="39111">MSGEVSLRESLAAAAEKHSAPTPAPTTPAAVATAAATAAPAQEATAPTPIATSAAKESPAAPTGGTEEPGATPAEAAGAKPSEAASTATAKPDEPAQSATPKQPEVRAPQSWRPEVREQWAKLPPEVQKEVTRREREVQTVLSEAAQHRKTAQSFEQVVSPYMGMIQAEGQDPVKAVAGLLQTAAALRTAPPAHKAQLVAQIVHGYGVPLEMLDAALAGQAPPAAEAQPQHFDPNQLLQQAEQRVMQRFAQQAQQGRMTEAQRSVEAFVSSGKAEFFDDVREDMQMLLQGAARRGVAMSLEDAYNRAVKMHPEVSKVLQQREQAAQANAAQASTQRARAAASSVKTAPAPTVAPKDTSVRGSLEAAWANSSGR</sequence>
<proteinExistence type="predicted"/>
<feature type="region of interest" description="Disordered" evidence="1">
    <location>
        <begin position="324"/>
        <end position="373"/>
    </location>
</feature>